<keyword evidence="10" id="KW-0539">Nucleus</keyword>
<dbReference type="KEGG" id="asn:102368260"/>
<evidence type="ECO:0000313" key="16">
    <source>
        <dbReference type="RefSeq" id="XP_014383020.2"/>
    </source>
</evidence>
<evidence type="ECO:0000256" key="12">
    <source>
        <dbReference type="SAM" id="MobiDB-lite"/>
    </source>
</evidence>
<feature type="domain" description="C2H2-type" evidence="13">
    <location>
        <begin position="438"/>
        <end position="465"/>
    </location>
</feature>
<dbReference type="InterPro" id="IPR001909">
    <property type="entry name" value="KRAB"/>
</dbReference>
<keyword evidence="7" id="KW-0805">Transcription regulation</keyword>
<dbReference type="SUPFAM" id="SSF109640">
    <property type="entry name" value="KRAB domain (Kruppel-associated box)"/>
    <property type="match status" value="1"/>
</dbReference>
<dbReference type="Gene3D" id="3.30.160.60">
    <property type="entry name" value="Classic Zinc Finger"/>
    <property type="match status" value="7"/>
</dbReference>
<dbReference type="FunFam" id="3.30.160.60:FF:000058">
    <property type="entry name" value="Zinc finger protein 2 homolog"/>
    <property type="match status" value="1"/>
</dbReference>
<dbReference type="GO" id="GO:0008270">
    <property type="term" value="F:zinc ion binding"/>
    <property type="evidence" value="ECO:0007669"/>
    <property type="project" value="UniProtKB-KW"/>
</dbReference>
<evidence type="ECO:0000259" key="13">
    <source>
        <dbReference type="PROSITE" id="PS50157"/>
    </source>
</evidence>
<evidence type="ECO:0000256" key="4">
    <source>
        <dbReference type="ARBA" id="ARBA00022737"/>
    </source>
</evidence>
<dbReference type="FunFam" id="3.30.160.60:FF:000933">
    <property type="entry name" value="zinc finger protein 771"/>
    <property type="match status" value="1"/>
</dbReference>
<evidence type="ECO:0000256" key="3">
    <source>
        <dbReference type="ARBA" id="ARBA00022723"/>
    </source>
</evidence>
<dbReference type="CDD" id="cd07765">
    <property type="entry name" value="KRAB_A-box"/>
    <property type="match status" value="1"/>
</dbReference>
<keyword evidence="5 11" id="KW-0863">Zinc-finger</keyword>
<evidence type="ECO:0000313" key="15">
    <source>
        <dbReference type="Proteomes" id="UP000189705"/>
    </source>
</evidence>
<evidence type="ECO:0000256" key="5">
    <source>
        <dbReference type="ARBA" id="ARBA00022771"/>
    </source>
</evidence>
<feature type="region of interest" description="Disordered" evidence="12">
    <location>
        <begin position="38"/>
        <end position="180"/>
    </location>
</feature>
<reference evidence="16" key="1">
    <citation type="submission" date="2025-08" db="UniProtKB">
        <authorList>
            <consortium name="RefSeq"/>
        </authorList>
    </citation>
    <scope>IDENTIFICATION</scope>
</reference>
<feature type="region of interest" description="Disordered" evidence="12">
    <location>
        <begin position="262"/>
        <end position="319"/>
    </location>
</feature>
<evidence type="ECO:0000256" key="2">
    <source>
        <dbReference type="ARBA" id="ARBA00006991"/>
    </source>
</evidence>
<dbReference type="GO" id="GO:0005654">
    <property type="term" value="C:nucleoplasm"/>
    <property type="evidence" value="ECO:0007669"/>
    <property type="project" value="TreeGrafter"/>
</dbReference>
<feature type="domain" description="C2H2-type" evidence="13">
    <location>
        <begin position="478"/>
        <end position="505"/>
    </location>
</feature>
<feature type="domain" description="C2H2-type" evidence="13">
    <location>
        <begin position="382"/>
        <end position="409"/>
    </location>
</feature>
<keyword evidence="3" id="KW-0479">Metal-binding</keyword>
<evidence type="ECO:0000256" key="11">
    <source>
        <dbReference type="PROSITE-ProRule" id="PRU00042"/>
    </source>
</evidence>
<feature type="compositionally biased region" description="Polar residues" evidence="12">
    <location>
        <begin position="166"/>
        <end position="175"/>
    </location>
</feature>
<dbReference type="GeneID" id="102368260"/>
<dbReference type="Pfam" id="PF01352">
    <property type="entry name" value="KRAB"/>
    <property type="match status" value="1"/>
</dbReference>
<proteinExistence type="inferred from homology"/>
<evidence type="ECO:0000256" key="7">
    <source>
        <dbReference type="ARBA" id="ARBA00023015"/>
    </source>
</evidence>
<dbReference type="GO" id="GO:0001817">
    <property type="term" value="P:regulation of cytokine production"/>
    <property type="evidence" value="ECO:0007669"/>
    <property type="project" value="TreeGrafter"/>
</dbReference>
<dbReference type="InParanoid" id="A0A1U8E0J7"/>
<feature type="domain" description="C2H2-type" evidence="13">
    <location>
        <begin position="354"/>
        <end position="381"/>
    </location>
</feature>
<dbReference type="RefSeq" id="XP_014383020.2">
    <property type="nucleotide sequence ID" value="XM_014527534.2"/>
</dbReference>
<dbReference type="Gene3D" id="6.10.140.140">
    <property type="match status" value="1"/>
</dbReference>
<dbReference type="GO" id="GO:0001227">
    <property type="term" value="F:DNA-binding transcription repressor activity, RNA polymerase II-specific"/>
    <property type="evidence" value="ECO:0007669"/>
    <property type="project" value="TreeGrafter"/>
</dbReference>
<evidence type="ECO:0000256" key="9">
    <source>
        <dbReference type="ARBA" id="ARBA00023163"/>
    </source>
</evidence>
<dbReference type="PROSITE" id="PS50805">
    <property type="entry name" value="KRAB"/>
    <property type="match status" value="1"/>
</dbReference>
<dbReference type="PROSITE" id="PS00028">
    <property type="entry name" value="ZINC_FINGER_C2H2_1"/>
    <property type="match status" value="4"/>
</dbReference>
<evidence type="ECO:0000256" key="6">
    <source>
        <dbReference type="ARBA" id="ARBA00022833"/>
    </source>
</evidence>
<keyword evidence="8" id="KW-0238">DNA-binding</keyword>
<dbReference type="FunFam" id="3.30.160.60:FF:000052">
    <property type="entry name" value="zinc finger protein 546 isoform X1"/>
    <property type="match status" value="1"/>
</dbReference>
<feature type="compositionally biased region" description="Basic and acidic residues" evidence="12">
    <location>
        <begin position="113"/>
        <end position="122"/>
    </location>
</feature>
<dbReference type="GO" id="GO:0000978">
    <property type="term" value="F:RNA polymerase II cis-regulatory region sequence-specific DNA binding"/>
    <property type="evidence" value="ECO:0007669"/>
    <property type="project" value="TreeGrafter"/>
</dbReference>
<dbReference type="FunFam" id="3.30.160.60:FF:000295">
    <property type="entry name" value="zinc finger protein 19"/>
    <property type="match status" value="1"/>
</dbReference>
<feature type="domain" description="C2H2-type" evidence="13">
    <location>
        <begin position="410"/>
        <end position="437"/>
    </location>
</feature>
<keyword evidence="9" id="KW-0804">Transcription</keyword>
<dbReference type="FunFam" id="3.30.160.60:FF:001498">
    <property type="entry name" value="Zinc finger protein 404"/>
    <property type="match status" value="1"/>
</dbReference>
<evidence type="ECO:0000256" key="8">
    <source>
        <dbReference type="ARBA" id="ARBA00023125"/>
    </source>
</evidence>
<dbReference type="FunFam" id="3.30.160.60:FF:000380">
    <property type="entry name" value="zinc finger protein 2 isoform X2"/>
    <property type="match status" value="1"/>
</dbReference>
<dbReference type="GO" id="GO:0002682">
    <property type="term" value="P:regulation of immune system process"/>
    <property type="evidence" value="ECO:0007669"/>
    <property type="project" value="TreeGrafter"/>
</dbReference>
<dbReference type="InterPro" id="IPR013087">
    <property type="entry name" value="Znf_C2H2_type"/>
</dbReference>
<comment type="similarity">
    <text evidence="2">Belongs to the krueppel C2H2-type zinc-finger protein family.</text>
</comment>
<protein>
    <submittedName>
        <fullName evidence="16">Zinc finger protein 485-like</fullName>
    </submittedName>
</protein>
<keyword evidence="15" id="KW-1185">Reference proteome</keyword>
<name>A0A1U8E0J7_ALLSI</name>
<dbReference type="Proteomes" id="UP000189705">
    <property type="component" value="Unplaced"/>
</dbReference>
<dbReference type="InterPro" id="IPR036236">
    <property type="entry name" value="Znf_C2H2_sf"/>
</dbReference>
<dbReference type="SMART" id="SM00355">
    <property type="entry name" value="ZnF_C2H2"/>
    <property type="match status" value="6"/>
</dbReference>
<evidence type="ECO:0000256" key="10">
    <source>
        <dbReference type="ARBA" id="ARBA00023242"/>
    </source>
</evidence>
<keyword evidence="6" id="KW-0862">Zinc</keyword>
<dbReference type="SUPFAM" id="SSF57667">
    <property type="entry name" value="beta-beta-alpha zinc fingers"/>
    <property type="match status" value="5"/>
</dbReference>
<dbReference type="PROSITE" id="PS50157">
    <property type="entry name" value="ZINC_FINGER_C2H2_2"/>
    <property type="match status" value="7"/>
</dbReference>
<feature type="compositionally biased region" description="Basic and acidic residues" evidence="12">
    <location>
        <begin position="297"/>
        <end position="319"/>
    </location>
</feature>
<gene>
    <name evidence="16" type="primary">LOC102368260</name>
</gene>
<dbReference type="SMART" id="SM00349">
    <property type="entry name" value="KRAB"/>
    <property type="match status" value="1"/>
</dbReference>
<evidence type="ECO:0000259" key="14">
    <source>
        <dbReference type="PROSITE" id="PS50805"/>
    </source>
</evidence>
<dbReference type="AlphaFoldDB" id="A0A1U8E0J7"/>
<keyword evidence="4" id="KW-0677">Repeat</keyword>
<dbReference type="InterPro" id="IPR036051">
    <property type="entry name" value="KRAB_dom_sf"/>
</dbReference>
<comment type="subcellular location">
    <subcellularLocation>
        <location evidence="1">Nucleus</location>
    </subcellularLocation>
</comment>
<dbReference type="PANTHER" id="PTHR24399">
    <property type="entry name" value="ZINC FINGER AND BTB DOMAIN-CONTAINING"/>
    <property type="match status" value="1"/>
</dbReference>
<feature type="domain" description="C2H2-type" evidence="13">
    <location>
        <begin position="506"/>
        <end position="533"/>
    </location>
</feature>
<dbReference type="eggNOG" id="KOG1721">
    <property type="taxonomic scope" value="Eukaryota"/>
</dbReference>
<organism evidence="15 16">
    <name type="scientific">Alligator sinensis</name>
    <name type="common">Chinese alligator</name>
    <dbReference type="NCBI Taxonomy" id="38654"/>
    <lineage>
        <taxon>Eukaryota</taxon>
        <taxon>Metazoa</taxon>
        <taxon>Chordata</taxon>
        <taxon>Craniata</taxon>
        <taxon>Vertebrata</taxon>
        <taxon>Euteleostomi</taxon>
        <taxon>Archelosauria</taxon>
        <taxon>Archosauria</taxon>
        <taxon>Crocodylia</taxon>
        <taxon>Alligatoridae</taxon>
        <taxon>Alligatorinae</taxon>
        <taxon>Alligator</taxon>
    </lineage>
</organism>
<sequence>MEEQLPGGPQTGADRAGQIPCVAHAGIRRLSLRWSAPQEVEQGLEEELGQHQEMRGQEVTVSVKVKEVASDRMQPSGALQQPGDPWSEQARAQTMDVPLEEAAQWDSPGPRDQLPRGPREELMPGPESAAGTVSRAHQQPPPEGDANLELPRTTSGRLGERGSLTLEPSQVQQGQGRLVKQAESAELPEAFEDVAVYFTREEWELLEDAQKGLYRDQMLRNWRALVSLGGTWLLCRAEKHSLEEGPANLEPPWTSPRDLAEMESLRPEEDQWLQSQGRPQKLRENIAVKQVPSSPGHENRESRESRESAGPREGFVELKSHKALPPGCRECGKNFTRSSSLAEHQGIYTGEKPYQCSECGKSFSRSSYLMRHQRIHTKEKPYQCLECGKRFKDSSYLAQQQHIHTGEKPHRCSVCGKSFTISSYLAKHQHIHTGEKAHHCSVCGKSFTYPSRLAQHQYIHTGEKLHQCSVCGKRELSHQCPECGKTFPFSSHLAQHQCIHTGEKSHQCSDSDKRLTHSFNLARHQCMHTDEKPNQWFVCEKSFTQSCHLATHQ</sequence>
<dbReference type="Pfam" id="PF00096">
    <property type="entry name" value="zf-C2H2"/>
    <property type="match status" value="5"/>
</dbReference>
<dbReference type="PANTHER" id="PTHR24399:SF54">
    <property type="entry name" value="GASTRULA ZINC FINGER PROTEIN XLCGF26.1-LIKE-RELATED"/>
    <property type="match status" value="1"/>
</dbReference>
<accession>A0A1U8E0J7</accession>
<feature type="domain" description="KRAB" evidence="14">
    <location>
        <begin position="189"/>
        <end position="265"/>
    </location>
</feature>
<evidence type="ECO:0000256" key="1">
    <source>
        <dbReference type="ARBA" id="ARBA00004123"/>
    </source>
</evidence>
<feature type="domain" description="C2H2-type" evidence="13">
    <location>
        <begin position="326"/>
        <end position="353"/>
    </location>
</feature>